<organism evidence="2 3">
    <name type="scientific">Aeromicrobium camelliae</name>
    <dbReference type="NCBI Taxonomy" id="1538144"/>
    <lineage>
        <taxon>Bacteria</taxon>
        <taxon>Bacillati</taxon>
        <taxon>Actinomycetota</taxon>
        <taxon>Actinomycetes</taxon>
        <taxon>Propionibacteriales</taxon>
        <taxon>Nocardioidaceae</taxon>
        <taxon>Aeromicrobium</taxon>
    </lineage>
</organism>
<evidence type="ECO:0000313" key="3">
    <source>
        <dbReference type="Proteomes" id="UP000275225"/>
    </source>
</evidence>
<accession>A0A3N6Z5V7</accession>
<reference evidence="2 3" key="1">
    <citation type="submission" date="2018-11" db="EMBL/GenBank/DDBJ databases">
        <authorList>
            <person name="Li F."/>
        </authorList>
    </citation>
    <scope>NUCLEOTIDE SEQUENCE [LARGE SCALE GENOMIC DNA]</scope>
    <source>
        <strain evidence="2 3">YS17T</strain>
    </source>
</reference>
<dbReference type="AlphaFoldDB" id="A0A3N6Z5V7"/>
<gene>
    <name evidence="2" type="ORF">EHW97_13710</name>
</gene>
<dbReference type="EMBL" id="RQJX01000022">
    <property type="protein sequence ID" value="RQN02307.1"/>
    <property type="molecule type" value="Genomic_DNA"/>
</dbReference>
<proteinExistence type="predicted"/>
<keyword evidence="3" id="KW-1185">Reference proteome</keyword>
<dbReference type="RefSeq" id="WP_124237739.1">
    <property type="nucleotide sequence ID" value="NZ_JBHUFI010000017.1"/>
</dbReference>
<dbReference type="Proteomes" id="UP000275225">
    <property type="component" value="Unassembled WGS sequence"/>
</dbReference>
<feature type="region of interest" description="Disordered" evidence="1">
    <location>
        <begin position="55"/>
        <end position="97"/>
    </location>
</feature>
<evidence type="ECO:0000313" key="2">
    <source>
        <dbReference type="EMBL" id="RQN02307.1"/>
    </source>
</evidence>
<protein>
    <submittedName>
        <fullName evidence="2">Uncharacterized protein</fullName>
    </submittedName>
</protein>
<comment type="caution">
    <text evidence="2">The sequence shown here is derived from an EMBL/GenBank/DDBJ whole genome shotgun (WGS) entry which is preliminary data.</text>
</comment>
<evidence type="ECO:0000256" key="1">
    <source>
        <dbReference type="SAM" id="MobiDB-lite"/>
    </source>
</evidence>
<dbReference type="OrthoDB" id="4774250at2"/>
<sequence length="157" mass="16772">MLPLVVLEAHADHLVMTVNGDKATAETIARSEVGARLAELIGEFDVPARVEVHEQDGTVRADILQPPPKPEPPAEPEEEQPEQARGRRRRPELVELEATGFVPGEEVAVAVILRHGSAGPGGRARALIDRAEIPDPDTAEVVLLGRISGTAAVRPLT</sequence>
<name>A0A3N6Z5V7_9ACTN</name>